<sequence>MTRSCFIIDPSLPLGLIANTAAILSLSLGAAHPELIGPAVTDGDGDRHEGITQVVLPILAADADTLRSLRAKAALHRADDLLLVDVTETAQRAKAYQDYADRLSSLYGNDIRYLGLGLHGPVGLVRSLTGHLPLMK</sequence>
<dbReference type="PIRSF" id="PIRSF033736">
    <property type="entry name" value="UCP033763"/>
    <property type="match status" value="1"/>
</dbReference>
<dbReference type="RefSeq" id="WP_094456285.1">
    <property type="nucleotide sequence ID" value="NZ_NOXU01000027.1"/>
</dbReference>
<organism evidence="1 2">
    <name type="scientific">Niveispirillum lacus</name>
    <dbReference type="NCBI Taxonomy" id="1981099"/>
    <lineage>
        <taxon>Bacteria</taxon>
        <taxon>Pseudomonadati</taxon>
        <taxon>Pseudomonadota</taxon>
        <taxon>Alphaproteobacteria</taxon>
        <taxon>Rhodospirillales</taxon>
        <taxon>Azospirillaceae</taxon>
        <taxon>Niveispirillum</taxon>
    </lineage>
</organism>
<dbReference type="InterPro" id="IPR017021">
    <property type="entry name" value="UCP033763"/>
</dbReference>
<dbReference type="OrthoDB" id="9095096at2"/>
<dbReference type="Gene3D" id="3.40.1490.10">
    <property type="entry name" value="Bit1"/>
    <property type="match status" value="1"/>
</dbReference>
<protein>
    <recommendedName>
        <fullName evidence="3">DUF2000 domain-containing protein</fullName>
    </recommendedName>
</protein>
<dbReference type="AlphaFoldDB" id="A0A255Z288"/>
<evidence type="ECO:0008006" key="3">
    <source>
        <dbReference type="Google" id="ProtNLM"/>
    </source>
</evidence>
<evidence type="ECO:0000313" key="2">
    <source>
        <dbReference type="Proteomes" id="UP000216998"/>
    </source>
</evidence>
<gene>
    <name evidence="1" type="ORF">CHU95_09200</name>
</gene>
<reference evidence="1 2" key="1">
    <citation type="submission" date="2017-07" db="EMBL/GenBank/DDBJ databases">
        <title>Niveispirillum cyanobacteriorum sp. nov., isolated from cyanobacterial aggregates in a eutrophic lake.</title>
        <authorList>
            <person name="Cai H."/>
        </authorList>
    </citation>
    <scope>NUCLEOTIDE SEQUENCE [LARGE SCALE GENOMIC DNA]</scope>
    <source>
        <strain evidence="2">TH1-14</strain>
    </source>
</reference>
<proteinExistence type="predicted"/>
<comment type="caution">
    <text evidence="1">The sequence shown here is derived from an EMBL/GenBank/DDBJ whole genome shotgun (WGS) entry which is preliminary data.</text>
</comment>
<keyword evidence="2" id="KW-1185">Reference proteome</keyword>
<dbReference type="InterPro" id="IPR023476">
    <property type="entry name" value="Pep_tRNA_hydro_II_dom_sf"/>
</dbReference>
<dbReference type="Pfam" id="PF09391">
    <property type="entry name" value="DUF2000"/>
    <property type="match status" value="1"/>
</dbReference>
<dbReference type="InterPro" id="IPR018988">
    <property type="entry name" value="DUF2000"/>
</dbReference>
<dbReference type="Proteomes" id="UP000216998">
    <property type="component" value="Unassembled WGS sequence"/>
</dbReference>
<name>A0A255Z288_9PROT</name>
<accession>A0A255Z288</accession>
<dbReference type="EMBL" id="NOXU01000027">
    <property type="protein sequence ID" value="OYQ35005.1"/>
    <property type="molecule type" value="Genomic_DNA"/>
</dbReference>
<evidence type="ECO:0000313" key="1">
    <source>
        <dbReference type="EMBL" id="OYQ35005.1"/>
    </source>
</evidence>
<dbReference type="SUPFAM" id="SSF102462">
    <property type="entry name" value="Peptidyl-tRNA hydrolase II"/>
    <property type="match status" value="1"/>
</dbReference>